<protein>
    <submittedName>
        <fullName evidence="1">Zinc-binding protein</fullName>
    </submittedName>
</protein>
<evidence type="ECO:0000313" key="1">
    <source>
        <dbReference type="EMBL" id="MDC7225981.1"/>
    </source>
</evidence>
<accession>A0AAJ1IGU2</accession>
<proteinExistence type="predicted"/>
<dbReference type="InterPro" id="IPR014958">
    <property type="entry name" value="DGC"/>
</dbReference>
<organism evidence="1 2">
    <name type="scientific">Candidatus Thalassospirochaeta sargassi</name>
    <dbReference type="NCBI Taxonomy" id="3119039"/>
    <lineage>
        <taxon>Bacteria</taxon>
        <taxon>Pseudomonadati</taxon>
        <taxon>Spirochaetota</taxon>
        <taxon>Spirochaetia</taxon>
        <taxon>Spirochaetales</taxon>
        <taxon>Spirochaetaceae</taxon>
        <taxon>Candidatus Thalassospirochaeta</taxon>
    </lineage>
</organism>
<sequence>MTRKLNCYIHVQVFRKLHAAGVAYRTCLAGVGADLSGFTISAQEAKENIIIDGCKISCRKKIFEKNNLPYTHFITTDFDVKKRKTEITDKVIDRVTEEIRMQIEG</sequence>
<comment type="caution">
    <text evidence="1">The sequence shown here is derived from an EMBL/GenBank/DDBJ whole genome shotgun (WGS) entry which is preliminary data.</text>
</comment>
<reference evidence="1 2" key="1">
    <citation type="submission" date="2022-12" db="EMBL/GenBank/DDBJ databases">
        <title>Metagenome assembled genome from gulf of manar.</title>
        <authorList>
            <person name="Kohli P."/>
            <person name="Pk S."/>
            <person name="Venkata Ramana C."/>
            <person name="Sasikala C."/>
        </authorList>
    </citation>
    <scope>NUCLEOTIDE SEQUENCE [LARGE SCALE GENOMIC DNA]</scope>
    <source>
        <strain evidence="1">JB008</strain>
    </source>
</reference>
<dbReference type="AlphaFoldDB" id="A0AAJ1IGU2"/>
<name>A0AAJ1IGU2_9SPIO</name>
<dbReference type="Proteomes" id="UP001221217">
    <property type="component" value="Unassembled WGS sequence"/>
</dbReference>
<dbReference type="EMBL" id="JAQQAL010000011">
    <property type="protein sequence ID" value="MDC7225981.1"/>
    <property type="molecule type" value="Genomic_DNA"/>
</dbReference>
<evidence type="ECO:0000313" key="2">
    <source>
        <dbReference type="Proteomes" id="UP001221217"/>
    </source>
</evidence>
<gene>
    <name evidence="1" type="ORF">PQJ61_04370</name>
</gene>
<dbReference type="Pfam" id="PF08859">
    <property type="entry name" value="DGC"/>
    <property type="match status" value="1"/>
</dbReference>